<dbReference type="GO" id="GO:0070979">
    <property type="term" value="P:protein K11-linked ubiquitination"/>
    <property type="evidence" value="ECO:0007669"/>
    <property type="project" value="TreeGrafter"/>
</dbReference>
<dbReference type="FunCoup" id="G8ZXB4">
    <property type="interactions" value="730"/>
</dbReference>
<dbReference type="InterPro" id="IPR036388">
    <property type="entry name" value="WH-like_DNA-bd_sf"/>
</dbReference>
<dbReference type="GeneID" id="11501853"/>
<dbReference type="Pfam" id="PF08672">
    <property type="entry name" value="ANAPC2"/>
    <property type="match status" value="1"/>
</dbReference>
<protein>
    <recommendedName>
        <fullName evidence="1">Anaphase-promoting complex subunit 2</fullName>
    </recommendedName>
</protein>
<dbReference type="OrthoDB" id="5581181at2759"/>
<accession>G8ZXB4</accession>
<dbReference type="SMART" id="SM01013">
    <property type="entry name" value="APC2"/>
    <property type="match status" value="1"/>
</dbReference>
<evidence type="ECO:0000256" key="1">
    <source>
        <dbReference type="ARBA" id="ARBA00016068"/>
    </source>
</evidence>
<keyword evidence="3" id="KW-0498">Mitosis</keyword>
<organism evidence="8 9">
    <name type="scientific">Torulaspora delbrueckii</name>
    <name type="common">Yeast</name>
    <name type="synonym">Candida colliculosa</name>
    <dbReference type="NCBI Taxonomy" id="4950"/>
    <lineage>
        <taxon>Eukaryota</taxon>
        <taxon>Fungi</taxon>
        <taxon>Dikarya</taxon>
        <taxon>Ascomycota</taxon>
        <taxon>Saccharomycotina</taxon>
        <taxon>Saccharomycetes</taxon>
        <taxon>Saccharomycetales</taxon>
        <taxon>Saccharomycetaceae</taxon>
        <taxon>Torulaspora</taxon>
    </lineage>
</organism>
<dbReference type="EMBL" id="HE616747">
    <property type="protein sequence ID" value="CCE93258.1"/>
    <property type="molecule type" value="Genomic_DNA"/>
</dbReference>
<dbReference type="SUPFAM" id="SSF75632">
    <property type="entry name" value="Cullin homology domain"/>
    <property type="match status" value="1"/>
</dbReference>
<dbReference type="InterPro" id="IPR059120">
    <property type="entry name" value="Cullin-like_AB"/>
</dbReference>
<evidence type="ECO:0000313" key="9">
    <source>
        <dbReference type="Proteomes" id="UP000005627"/>
    </source>
</evidence>
<dbReference type="PROSITE" id="PS50069">
    <property type="entry name" value="CULLIN_2"/>
    <property type="match status" value="1"/>
</dbReference>
<dbReference type="Gene3D" id="1.10.10.10">
    <property type="entry name" value="Winged helix-like DNA-binding domain superfamily/Winged helix DNA-binding domain"/>
    <property type="match status" value="1"/>
</dbReference>
<dbReference type="PANTHER" id="PTHR45957:SF1">
    <property type="entry name" value="ANAPHASE-PROMOTING COMPLEX SUBUNIT 2"/>
    <property type="match status" value="1"/>
</dbReference>
<evidence type="ECO:0000313" key="8">
    <source>
        <dbReference type="EMBL" id="CCE93258.1"/>
    </source>
</evidence>
<dbReference type="Proteomes" id="UP000005627">
    <property type="component" value="Chromosome 6"/>
</dbReference>
<keyword evidence="2" id="KW-0132">Cell division</keyword>
<dbReference type="Pfam" id="PF25773">
    <property type="entry name" value="TPR_ANAPC2"/>
    <property type="match status" value="1"/>
</dbReference>
<dbReference type="PANTHER" id="PTHR45957">
    <property type="entry name" value="ANAPHASE-PROMOTING COMPLEX SUBUNIT 2"/>
    <property type="match status" value="1"/>
</dbReference>
<dbReference type="RefSeq" id="XP_003682469.1">
    <property type="nucleotide sequence ID" value="XM_003682421.1"/>
</dbReference>
<evidence type="ECO:0000256" key="2">
    <source>
        <dbReference type="ARBA" id="ARBA00022618"/>
    </source>
</evidence>
<dbReference type="eggNOG" id="KOG2165">
    <property type="taxonomic scope" value="Eukaryota"/>
</dbReference>
<dbReference type="Pfam" id="PF26557">
    <property type="entry name" value="Cullin_AB"/>
    <property type="match status" value="1"/>
</dbReference>
<sequence length="809" mass="93492">MSECHSSELPVIIDSIKEVALRLHPGCEDDLEALLTWLNPNESESNHHMRPPPLRLKDAIKLFVNQYYNSGYISGSDGEINKGPEFELGNQLRQFYIYQVRIHFFTSFNLIQTFKDIQRLEKYYVSPLAYIHLFESSGYEWIIERDGLRHYLLNRNMEFHNNMKQRMESLFMQDDFEYVAEMLDWVEKAHTSLSSKDILLDLIIAKVKQFCDDHMMGVYGKTYLVMKTFNKFIIKYWSNFAQLLGCPQDDHGLTNVVYTCFEKQFIRIRTQEVFDIFVNEFPNSKPTIIEMRKLITHSTDFKTIVIAFLSTFEKKVLNPSVTTTDALLAYVKSVKAFLTLDPSGRYLQSVISFVKQTFQERSDLVVILLYAILDLQLDGLVGSHIQVDPVCLKALASELRDPELGIENDIYPDDNLANVATGMAKLNYEGCLPYEEVMQRFLSWNPDPRDMAPRAISKQSPSHMSLLDILMELFESKDFFVSEFLKLLTKRLLSLKFYNLDRNWSKCLQLLKKKLARGAPNISLAPTGQQNNSERGDDYSNINSNDVMLWDVKLSYELCKQMHQVSGLDQRIYPKFISYLYWNCQLESKNDFEIPEPLNSEFEKYSRVYSEVKAGRALKLLKDQGVIELDLEFKDGRVLQCDVTLEQYAVIQQFDEDSYANRLMAETISLYLNMEISRVKSALQFWVEKGVLYQVDAFYATQESRQDSNIKTAKSDSVGSFFEKNETIIEEETTLSKTLNAIWPFVQGMLTNLGSLKAAKIHSFLKVTVPKEVGYIVVTQSQLESYLNSLVEEERLACTTSGSYKLPSI</sequence>
<dbReference type="SMART" id="SM00182">
    <property type="entry name" value="CULLIN"/>
    <property type="match status" value="1"/>
</dbReference>
<keyword evidence="4" id="KW-0833">Ubl conjugation pathway</keyword>
<evidence type="ECO:0000256" key="5">
    <source>
        <dbReference type="ARBA" id="ARBA00023306"/>
    </source>
</evidence>
<reference evidence="8 9" key="1">
    <citation type="journal article" date="2011" name="Proc. Natl. Acad. Sci. U.S.A.">
        <title>Evolutionary erosion of yeast sex chromosomes by mating-type switching accidents.</title>
        <authorList>
            <person name="Gordon J.L."/>
            <person name="Armisen D."/>
            <person name="Proux-Wera E."/>
            <person name="Oheigeartaigh S.S."/>
            <person name="Byrne K.P."/>
            <person name="Wolfe K.H."/>
        </authorList>
    </citation>
    <scope>NUCLEOTIDE SEQUENCE [LARGE SCALE GENOMIC DNA]</scope>
    <source>
        <strain evidence="9">ATCC 10662 / CBS 1146 / NBRC 0425 / NCYC 2629 / NRRL Y-866</strain>
    </source>
</reference>
<feature type="domain" description="Cullin family profile" evidence="7">
    <location>
        <begin position="469"/>
        <end position="687"/>
    </location>
</feature>
<evidence type="ECO:0000256" key="4">
    <source>
        <dbReference type="ARBA" id="ARBA00022786"/>
    </source>
</evidence>
<dbReference type="InterPro" id="IPR016158">
    <property type="entry name" value="Cullin_homology"/>
</dbReference>
<evidence type="ECO:0000256" key="3">
    <source>
        <dbReference type="ARBA" id="ARBA00022776"/>
    </source>
</evidence>
<dbReference type="GO" id="GO:0031145">
    <property type="term" value="P:anaphase-promoting complex-dependent catabolic process"/>
    <property type="evidence" value="ECO:0007669"/>
    <property type="project" value="EnsemblFungi"/>
</dbReference>
<gene>
    <name evidence="8" type="primary">TDEL0F04470</name>
    <name evidence="8" type="ORF">TDEL_0F04470</name>
</gene>
<dbReference type="Gene3D" id="3.30.230.130">
    <property type="entry name" value="Cullin, Chain C, Domain 2"/>
    <property type="match status" value="1"/>
</dbReference>
<dbReference type="GO" id="GO:0005680">
    <property type="term" value="C:anaphase-promoting complex"/>
    <property type="evidence" value="ECO:0007669"/>
    <property type="project" value="EnsemblFungi"/>
</dbReference>
<dbReference type="InterPro" id="IPR014786">
    <property type="entry name" value="ANAPC2_C"/>
</dbReference>
<dbReference type="InterPro" id="IPR044554">
    <property type="entry name" value="ANAPC2"/>
</dbReference>
<dbReference type="KEGG" id="tdl:TDEL_0F04470"/>
<dbReference type="AlphaFoldDB" id="G8ZXB4"/>
<dbReference type="GO" id="GO:1903473">
    <property type="term" value="P:positive regulation of mitotic actomyosin contractile ring contraction"/>
    <property type="evidence" value="ECO:0007669"/>
    <property type="project" value="EnsemblFungi"/>
</dbReference>
<dbReference type="STRING" id="1076872.G8ZXB4"/>
<evidence type="ECO:0000259" key="7">
    <source>
        <dbReference type="PROSITE" id="PS50069"/>
    </source>
</evidence>
<dbReference type="HOGENOM" id="CLU_357897_0_0_1"/>
<dbReference type="GO" id="GO:0007091">
    <property type="term" value="P:metaphase/anaphase transition of mitotic cell cycle"/>
    <property type="evidence" value="ECO:0007669"/>
    <property type="project" value="EnsemblFungi"/>
</dbReference>
<comment type="similarity">
    <text evidence="6">Belongs to the cullin family.</text>
</comment>
<dbReference type="GO" id="GO:0010458">
    <property type="term" value="P:exit from mitosis"/>
    <property type="evidence" value="ECO:0007669"/>
    <property type="project" value="EnsemblFungi"/>
</dbReference>
<dbReference type="SUPFAM" id="SSF46785">
    <property type="entry name" value="Winged helix' DNA-binding domain"/>
    <property type="match status" value="1"/>
</dbReference>
<keyword evidence="9" id="KW-1185">Reference proteome</keyword>
<dbReference type="GO" id="GO:0031625">
    <property type="term" value="F:ubiquitin protein ligase binding"/>
    <property type="evidence" value="ECO:0007669"/>
    <property type="project" value="InterPro"/>
</dbReference>
<dbReference type="InterPro" id="IPR036317">
    <property type="entry name" value="Cullin_homology_sf"/>
</dbReference>
<evidence type="ECO:0000256" key="6">
    <source>
        <dbReference type="PROSITE-ProRule" id="PRU00330"/>
    </source>
</evidence>
<proteinExistence type="inferred from homology"/>
<name>G8ZXB4_TORDE</name>
<keyword evidence="5" id="KW-0131">Cell cycle</keyword>
<dbReference type="InParanoid" id="G8ZXB4"/>
<dbReference type="InterPro" id="IPR057975">
    <property type="entry name" value="TPR_ANAPC2"/>
</dbReference>
<dbReference type="InterPro" id="IPR036390">
    <property type="entry name" value="WH_DNA-bd_sf"/>
</dbReference>
<dbReference type="GO" id="GO:0061630">
    <property type="term" value="F:ubiquitin protein ligase activity"/>
    <property type="evidence" value="ECO:0007669"/>
    <property type="project" value="EnsemblFungi"/>
</dbReference>